<evidence type="ECO:0000259" key="2">
    <source>
        <dbReference type="Pfam" id="PF00505"/>
    </source>
</evidence>
<dbReference type="EMBL" id="KY490584">
    <property type="protein sequence ID" value="AQP26315.1"/>
    <property type="molecule type" value="Genomic_DNA"/>
</dbReference>
<reference evidence="3" key="1">
    <citation type="submission" date="2017-01" db="EMBL/GenBank/DDBJ databases">
        <title>Identification and evolution of mating-type genes in three Stagonosporopsis species causing gummy stem blight of cucurbits.</title>
        <authorList>
            <person name="Li H.-X."/>
            <person name="Gottilla T.M."/>
            <person name="Brewer M.T."/>
        </authorList>
    </citation>
    <scope>NUCLEOTIDE SEQUENCE</scope>
    <source>
        <strain evidence="4">AcSq5</strain>
        <strain evidence="3">DIDYNY</strain>
    </source>
</reference>
<name>A0A1S5VK15_9PLEO</name>
<protein>
    <submittedName>
        <fullName evidence="3">MAT1-2-1</fullName>
    </submittedName>
</protein>
<dbReference type="Pfam" id="PF00505">
    <property type="entry name" value="HMG_box"/>
    <property type="match status" value="1"/>
</dbReference>
<proteinExistence type="predicted"/>
<dbReference type="AlphaFoldDB" id="A0A1S5VK15"/>
<accession>A0A1S5VK15</accession>
<organism evidence="3">
    <name type="scientific">Stagonosporopsis citrulli</name>
    <dbReference type="NCBI Taxonomy" id="1623247"/>
    <lineage>
        <taxon>Eukaryota</taxon>
        <taxon>Fungi</taxon>
        <taxon>Dikarya</taxon>
        <taxon>Ascomycota</taxon>
        <taxon>Pezizomycotina</taxon>
        <taxon>Dothideomycetes</taxon>
        <taxon>Pleosporomycetidae</taxon>
        <taxon>Pleosporales</taxon>
        <taxon>Pleosporineae</taxon>
        <taxon>Didymellaceae</taxon>
        <taxon>Stagonosporopsis</taxon>
    </lineage>
</organism>
<evidence type="ECO:0000256" key="1">
    <source>
        <dbReference type="SAM" id="MobiDB-lite"/>
    </source>
</evidence>
<sequence length="181" mass="19832">MPFTTVDGDTMVQFHSALDACICSWLRGDTVVLLQGNIQELFGDMSMRYFEQSLIEKVGQAVTFTFSPNSDGGQTIVQMPENTNVLLHHQSSASPPSEPAEAPTRSRKASPGIKKAPRPMNCWIIFREAMHKVLKAENPHLTVQEICHSLLGDLARSLSCREEAVAGSSEVSEGRTFACPP</sequence>
<dbReference type="SUPFAM" id="SSF47095">
    <property type="entry name" value="HMG-box"/>
    <property type="match status" value="1"/>
</dbReference>
<feature type="region of interest" description="Disordered" evidence="1">
    <location>
        <begin position="89"/>
        <end position="115"/>
    </location>
</feature>
<feature type="domain" description="HMG box" evidence="2">
    <location>
        <begin position="117"/>
        <end position="148"/>
    </location>
</feature>
<dbReference type="InterPro" id="IPR036910">
    <property type="entry name" value="HMG_box_dom_sf"/>
</dbReference>
<feature type="compositionally biased region" description="Low complexity" evidence="1">
    <location>
        <begin position="91"/>
        <end position="103"/>
    </location>
</feature>
<dbReference type="InterPro" id="IPR009071">
    <property type="entry name" value="HMG_box_dom"/>
</dbReference>
<dbReference type="EMBL" id="KY229160">
    <property type="protein sequence ID" value="AQQ80193.1"/>
    <property type="molecule type" value="Genomic_DNA"/>
</dbReference>
<gene>
    <name evidence="3" type="primary">MAT1-2-1</name>
</gene>
<dbReference type="Gene3D" id="1.10.30.10">
    <property type="entry name" value="High mobility group box domain"/>
    <property type="match status" value="1"/>
</dbReference>
<evidence type="ECO:0000313" key="4">
    <source>
        <dbReference type="EMBL" id="AQQ80193.1"/>
    </source>
</evidence>
<evidence type="ECO:0000313" key="3">
    <source>
        <dbReference type="EMBL" id="AQP26315.1"/>
    </source>
</evidence>